<gene>
    <name evidence="1" type="ORF">BC008_24375</name>
</gene>
<dbReference type="SUPFAM" id="SSF48452">
    <property type="entry name" value="TPR-like"/>
    <property type="match status" value="1"/>
</dbReference>
<dbReference type="RefSeq" id="WP_027842082.1">
    <property type="nucleotide sequence ID" value="NZ_LMTZ01000099.1"/>
</dbReference>
<dbReference type="InterPro" id="IPR011990">
    <property type="entry name" value="TPR-like_helical_dom_sf"/>
</dbReference>
<evidence type="ECO:0000313" key="2">
    <source>
        <dbReference type="Proteomes" id="UP000053372"/>
    </source>
</evidence>
<keyword evidence="2" id="KW-1185">Reference proteome</keyword>
<dbReference type="EMBL" id="LMTZ01000099">
    <property type="protein sequence ID" value="KST66117.1"/>
    <property type="molecule type" value="Genomic_DNA"/>
</dbReference>
<reference evidence="1 2" key="1">
    <citation type="journal article" date="2015" name="Genome Announc.">
        <title>Draft Genome of the Euendolithic (true boring) Cyanobacterium Mastigocoleus testarum strain BC008.</title>
        <authorList>
            <person name="Guida B.S."/>
            <person name="Garcia-Pichel F."/>
        </authorList>
    </citation>
    <scope>NUCLEOTIDE SEQUENCE [LARGE SCALE GENOMIC DNA]</scope>
    <source>
        <strain evidence="1 2">BC008</strain>
    </source>
</reference>
<name>A0A0V7ZN50_9CYAN</name>
<organism evidence="1 2">
    <name type="scientific">Mastigocoleus testarum BC008</name>
    <dbReference type="NCBI Taxonomy" id="371196"/>
    <lineage>
        <taxon>Bacteria</taxon>
        <taxon>Bacillati</taxon>
        <taxon>Cyanobacteriota</taxon>
        <taxon>Cyanophyceae</taxon>
        <taxon>Nostocales</taxon>
        <taxon>Hapalosiphonaceae</taxon>
        <taxon>Mastigocoleus</taxon>
    </lineage>
</organism>
<protein>
    <submittedName>
        <fullName evidence="1">Uncharacterized protein</fullName>
    </submittedName>
</protein>
<sequence>MNDTKLQKIHFDRLKLKYKIGSTGNVTFDSFLYLILRKAELGMQVTELEIQWLTENRLFNCVDSISLQQYEAEEEKRLKSELMELRAKYRIPDNIELPIASPIDSVLWKLETNYKLANSDIEILRTHNLSETIALIKDIENFLKLKNKFKVTQGSNIFPEEPLYLILKKLSAKEELSDSEAEWLLNSGLQEVFETYQQQKNIRKAELEFLELKSKYQVDSYPETVISSKLYAILKKLDSGDTLNHKDGQWLKKKKLNSLIKLDEEQRISRLFIELKETYHATQHNDTKVCDIPTGDACSPQVRLSDHLFKVLIRMASCDTGVSKLLRIIQTFPEHFKSELREKDINWLTEQGLPETAAIAHKIHFQSLKSKYRIIGHNLPADPFYLIMLKLEREERLDPKQVVQLIEEDSLSKGGKIAIAHCRLEAIFYEQEYQRTGNKWNLPSASSNWRKACEPKKALKLTENLNWNKVREADLKSALLVTRGAAFRDLAQLEEAESCAMQAMESQPDNHQPYTLMGAICYDQGRYTEGDTWFDMAAKRGANDTDDEIERIVRMTKDKDKRIAVVEYLLNKDPKRYKWAKSDLN</sequence>
<dbReference type="Proteomes" id="UP000053372">
    <property type="component" value="Unassembled WGS sequence"/>
</dbReference>
<proteinExistence type="predicted"/>
<dbReference type="OrthoDB" id="516502at2"/>
<accession>A0A0V7ZN50</accession>
<comment type="caution">
    <text evidence="1">The sequence shown here is derived from an EMBL/GenBank/DDBJ whole genome shotgun (WGS) entry which is preliminary data.</text>
</comment>
<evidence type="ECO:0000313" key="1">
    <source>
        <dbReference type="EMBL" id="KST66117.1"/>
    </source>
</evidence>
<dbReference type="AlphaFoldDB" id="A0A0V7ZN50"/>
<dbReference type="Gene3D" id="1.25.40.10">
    <property type="entry name" value="Tetratricopeptide repeat domain"/>
    <property type="match status" value="1"/>
</dbReference>